<dbReference type="InterPro" id="IPR036390">
    <property type="entry name" value="WH_DNA-bd_sf"/>
</dbReference>
<dbReference type="SUPFAM" id="SSF46785">
    <property type="entry name" value="Winged helix' DNA-binding domain"/>
    <property type="match status" value="1"/>
</dbReference>
<dbReference type="AlphaFoldDB" id="A0A9Q7XUF3"/>
<evidence type="ECO:0000256" key="1">
    <source>
        <dbReference type="ARBA" id="ARBA00009437"/>
    </source>
</evidence>
<dbReference type="RefSeq" id="WP_115712981.1">
    <property type="nucleotide sequence ID" value="NZ_LT984814.1"/>
</dbReference>
<dbReference type="Proteomes" id="UP000254259">
    <property type="component" value="Plasmid CBM2636_mp"/>
</dbReference>
<keyword evidence="6" id="KW-0614">Plasmid</keyword>
<evidence type="ECO:0000256" key="4">
    <source>
        <dbReference type="ARBA" id="ARBA00023163"/>
    </source>
</evidence>
<keyword evidence="3" id="KW-0238">DNA-binding</keyword>
<dbReference type="PANTHER" id="PTHR30419:SF8">
    <property type="entry name" value="NITROGEN ASSIMILATION TRANSCRIPTIONAL ACTIVATOR-RELATED"/>
    <property type="match status" value="1"/>
</dbReference>
<protein>
    <submittedName>
        <fullName evidence="6">ABC transporter substrate-binding protein</fullName>
    </submittedName>
</protein>
<dbReference type="GO" id="GO:0005829">
    <property type="term" value="C:cytosol"/>
    <property type="evidence" value="ECO:0007669"/>
    <property type="project" value="TreeGrafter"/>
</dbReference>
<organism evidence="6 7">
    <name type="scientific">Cupriavidus taiwanensis</name>
    <dbReference type="NCBI Taxonomy" id="164546"/>
    <lineage>
        <taxon>Bacteria</taxon>
        <taxon>Pseudomonadati</taxon>
        <taxon>Pseudomonadota</taxon>
        <taxon>Betaproteobacteria</taxon>
        <taxon>Burkholderiales</taxon>
        <taxon>Burkholderiaceae</taxon>
        <taxon>Cupriavidus</taxon>
    </lineage>
</organism>
<dbReference type="PROSITE" id="PS50931">
    <property type="entry name" value="HTH_LYSR"/>
    <property type="match status" value="1"/>
</dbReference>
<dbReference type="InterPro" id="IPR000847">
    <property type="entry name" value="LysR_HTH_N"/>
</dbReference>
<keyword evidence="2" id="KW-0805">Transcription regulation</keyword>
<dbReference type="PANTHER" id="PTHR30419">
    <property type="entry name" value="HTH-TYPE TRANSCRIPTIONAL REGULATOR YBHD"/>
    <property type="match status" value="1"/>
</dbReference>
<keyword evidence="4" id="KW-0804">Transcription</keyword>
<evidence type="ECO:0000256" key="2">
    <source>
        <dbReference type="ARBA" id="ARBA00023015"/>
    </source>
</evidence>
<dbReference type="SUPFAM" id="SSF53850">
    <property type="entry name" value="Periplasmic binding protein-like II"/>
    <property type="match status" value="1"/>
</dbReference>
<dbReference type="Gene3D" id="3.40.190.290">
    <property type="match status" value="1"/>
</dbReference>
<comment type="similarity">
    <text evidence="1">Belongs to the LysR transcriptional regulatory family.</text>
</comment>
<evidence type="ECO:0000256" key="3">
    <source>
        <dbReference type="ARBA" id="ARBA00023125"/>
    </source>
</evidence>
<dbReference type="Gene3D" id="1.10.10.10">
    <property type="entry name" value="Winged helix-like DNA-binding domain superfamily/Winged helix DNA-binding domain"/>
    <property type="match status" value="1"/>
</dbReference>
<reference evidence="6 7" key="1">
    <citation type="submission" date="2018-01" db="EMBL/GenBank/DDBJ databases">
        <authorList>
            <person name="Clerissi C."/>
        </authorList>
    </citation>
    <scope>NUCLEOTIDE SEQUENCE [LARGE SCALE GENOMIC DNA]</scope>
    <source>
        <strain evidence="6">Cupriavidus taiwanensis SWF 66322</strain>
        <plasmid evidence="7">cbm2636_mp</plasmid>
    </source>
</reference>
<geneLocation type="plasmid" evidence="7">
    <name>cbm2636_mp</name>
</geneLocation>
<evidence type="ECO:0000313" key="7">
    <source>
        <dbReference type="Proteomes" id="UP000254259"/>
    </source>
</evidence>
<dbReference type="EMBL" id="LT984814">
    <property type="protein sequence ID" value="SPD67420.1"/>
    <property type="molecule type" value="Genomic_DNA"/>
</dbReference>
<dbReference type="InterPro" id="IPR005119">
    <property type="entry name" value="LysR_subst-bd"/>
</dbReference>
<dbReference type="Pfam" id="PF03466">
    <property type="entry name" value="LysR_substrate"/>
    <property type="match status" value="1"/>
</dbReference>
<name>A0A9Q7XUF3_9BURK</name>
<dbReference type="GO" id="GO:0003700">
    <property type="term" value="F:DNA-binding transcription factor activity"/>
    <property type="evidence" value="ECO:0007669"/>
    <property type="project" value="InterPro"/>
</dbReference>
<dbReference type="Pfam" id="PF00126">
    <property type="entry name" value="HTH_1"/>
    <property type="match status" value="1"/>
</dbReference>
<evidence type="ECO:0000313" key="6">
    <source>
        <dbReference type="EMBL" id="SPD67420.1"/>
    </source>
</evidence>
<gene>
    <name evidence="6" type="ORF">CBM2636_MP20270</name>
</gene>
<dbReference type="InterPro" id="IPR036388">
    <property type="entry name" value="WH-like_DNA-bd_sf"/>
</dbReference>
<dbReference type="InterPro" id="IPR050950">
    <property type="entry name" value="HTH-type_LysR_regulators"/>
</dbReference>
<proteinExistence type="inferred from homology"/>
<feature type="domain" description="HTH lysR-type" evidence="5">
    <location>
        <begin position="14"/>
        <end position="71"/>
    </location>
</feature>
<dbReference type="GO" id="GO:0003677">
    <property type="term" value="F:DNA binding"/>
    <property type="evidence" value="ECO:0007669"/>
    <property type="project" value="UniProtKB-KW"/>
</dbReference>
<accession>A0A9Q7XUF3</accession>
<sequence>MPAETFIHTLLGRLKLRHLRIMLALSEMQTAAAVAVRFHVSPAAVSKTLAEIEDIVGMPLFERSRRGLRLTDPGREMAAHAAVLLAQLERLAESLEAVRAGSQGALRIAFRTMSVQPFLARAMSDFYRDHPRVEISVIEGGIGELADQLVDGSLDLLFAYDDPRLSLPALRAAPVVPAQKVVIVASHDHPLLARRKLTARELSGQQWCIPVAGSRMLHLLHSAFQALDAPAPTLGIRTSDVAATASLLQAGHFLAVFPERIAAQLTLAKVGRVLRFELGSRVEPVVAVWNDELTPRTPARLFRELVMHRAGGSFMAQPVPLLAARAVAAAGVSKR</sequence>
<dbReference type="CDD" id="cd05466">
    <property type="entry name" value="PBP2_LTTR_substrate"/>
    <property type="match status" value="1"/>
</dbReference>
<evidence type="ECO:0000259" key="5">
    <source>
        <dbReference type="PROSITE" id="PS50931"/>
    </source>
</evidence>